<dbReference type="PATRIC" id="fig|1354255.3.peg.333"/>
<evidence type="ECO:0000313" key="2">
    <source>
        <dbReference type="Proteomes" id="UP000078286"/>
    </source>
</evidence>
<protein>
    <submittedName>
        <fullName evidence="1">Uncharacterized protein</fullName>
    </submittedName>
</protein>
<dbReference type="RefSeq" id="WP_157093193.1">
    <property type="nucleotide sequence ID" value="NZ_LXEO01000006.1"/>
</dbReference>
<comment type="caution">
    <text evidence="1">The sequence shown here is derived from an EMBL/GenBank/DDBJ whole genome shotgun (WGS) entry which is preliminary data.</text>
</comment>
<accession>A0A1B7I0F2</accession>
<organism evidence="1 2">
    <name type="scientific">Buttiauxella noackiae ATCC 51607</name>
    <dbReference type="NCBI Taxonomy" id="1354255"/>
    <lineage>
        <taxon>Bacteria</taxon>
        <taxon>Pseudomonadati</taxon>
        <taxon>Pseudomonadota</taxon>
        <taxon>Gammaproteobacteria</taxon>
        <taxon>Enterobacterales</taxon>
        <taxon>Enterobacteriaceae</taxon>
        <taxon>Buttiauxella</taxon>
    </lineage>
</organism>
<sequence length="52" mass="5524">METVLFGANLSANLGFADHTVLLETCVETSQLETIISVDTRVDTSPVDTGLV</sequence>
<proteinExistence type="predicted"/>
<evidence type="ECO:0000313" key="1">
    <source>
        <dbReference type="EMBL" id="OAT21464.1"/>
    </source>
</evidence>
<name>A0A1B7I0F2_9ENTR</name>
<dbReference type="Proteomes" id="UP000078286">
    <property type="component" value="Unassembled WGS sequence"/>
</dbReference>
<reference evidence="1 2" key="1">
    <citation type="submission" date="2016-04" db="EMBL/GenBank/DDBJ databases">
        <title>ATOL: Assembling a taxonomically balanced genome-scale reconstruction of the evolutionary history of the Enterobacteriaceae.</title>
        <authorList>
            <person name="Plunkett G.III."/>
            <person name="Neeno-Eckwall E.C."/>
            <person name="Glasner J.D."/>
            <person name="Perna N.T."/>
        </authorList>
    </citation>
    <scope>NUCLEOTIDE SEQUENCE [LARGE SCALE GENOMIC DNA]</scope>
    <source>
        <strain evidence="1 2">ATCC 51607</strain>
    </source>
</reference>
<keyword evidence="2" id="KW-1185">Reference proteome</keyword>
<dbReference type="AlphaFoldDB" id="A0A1B7I0F2"/>
<dbReference type="EMBL" id="LXEO01000006">
    <property type="protein sequence ID" value="OAT21464.1"/>
    <property type="molecule type" value="Genomic_DNA"/>
</dbReference>
<gene>
    <name evidence="1" type="ORF">M979_0323</name>
</gene>